<gene>
    <name evidence="2" type="ORF">E1218_32715</name>
</gene>
<evidence type="ECO:0000256" key="1">
    <source>
        <dbReference type="SAM" id="Phobius"/>
    </source>
</evidence>
<feature type="transmembrane region" description="Helical" evidence="1">
    <location>
        <begin position="61"/>
        <end position="81"/>
    </location>
</feature>
<dbReference type="AlphaFoldDB" id="A0A4R4WC01"/>
<reference evidence="2 3" key="1">
    <citation type="submission" date="2019-02" db="EMBL/GenBank/DDBJ databases">
        <title>Draft genome sequences of novel Actinobacteria.</title>
        <authorList>
            <person name="Sahin N."/>
            <person name="Ay H."/>
            <person name="Saygin H."/>
        </authorList>
    </citation>
    <scope>NUCLEOTIDE SEQUENCE [LARGE SCALE GENOMIC DNA]</scope>
    <source>
        <strain evidence="2 3">16K104</strain>
    </source>
</reference>
<dbReference type="EMBL" id="SMKR01000223">
    <property type="protein sequence ID" value="TDD14667.1"/>
    <property type="molecule type" value="Genomic_DNA"/>
</dbReference>
<feature type="transmembrane region" description="Helical" evidence="1">
    <location>
        <begin position="87"/>
        <end position="108"/>
    </location>
</feature>
<keyword evidence="1" id="KW-0812">Transmembrane</keyword>
<comment type="caution">
    <text evidence="2">The sequence shown here is derived from an EMBL/GenBank/DDBJ whole genome shotgun (WGS) entry which is preliminary data.</text>
</comment>
<evidence type="ECO:0000313" key="3">
    <source>
        <dbReference type="Proteomes" id="UP000295172"/>
    </source>
</evidence>
<keyword evidence="1" id="KW-1133">Transmembrane helix</keyword>
<keyword evidence="1" id="KW-0472">Membrane</keyword>
<feature type="transmembrane region" description="Helical" evidence="1">
    <location>
        <begin position="36"/>
        <end position="54"/>
    </location>
</feature>
<protein>
    <submittedName>
        <fullName evidence="2">Uncharacterized protein</fullName>
    </submittedName>
</protein>
<evidence type="ECO:0000313" key="2">
    <source>
        <dbReference type="EMBL" id="TDD14667.1"/>
    </source>
</evidence>
<keyword evidence="3" id="KW-1185">Reference proteome</keyword>
<proteinExistence type="predicted"/>
<sequence length="128" mass="12772">MSGKNKAGLIVLGLMSVVDLSTPVLTDGAHPPMEIAIGAAVAGLVSLVLIGYAWRGKRWPLAPLVTLRLASALLAVPAFFVSGVPTAAVAAAGAAVAATIFGVVAVLLPAREPAERSSAAHTVQGGVR</sequence>
<name>A0A4R4WC01_9ACTN</name>
<dbReference type="OrthoDB" id="3829870at2"/>
<dbReference type="Proteomes" id="UP000295172">
    <property type="component" value="Unassembled WGS sequence"/>
</dbReference>
<accession>A0A4R4WC01</accession>
<organism evidence="2 3">
    <name type="scientific">Kribbella turkmenica</name>
    <dbReference type="NCBI Taxonomy" id="2530375"/>
    <lineage>
        <taxon>Bacteria</taxon>
        <taxon>Bacillati</taxon>
        <taxon>Actinomycetota</taxon>
        <taxon>Actinomycetes</taxon>
        <taxon>Propionibacteriales</taxon>
        <taxon>Kribbellaceae</taxon>
        <taxon>Kribbella</taxon>
    </lineage>
</organism>